<keyword evidence="5" id="KW-0614">Plasmid</keyword>
<reference evidence="5" key="1">
    <citation type="journal article" date="2015" name="Res. Microbiol.">
        <title>New FeFe-hydrogenase genes identified in a metagenomic fosmid library from a municipal wastewater treatment plant as revealed by high-throughput sequencing.</title>
        <authorList>
            <person name="Tomazetto G."/>
            <person name="Wibberg D."/>
            <person name="Schluter A."/>
            <person name="Oliveira V.M."/>
        </authorList>
    </citation>
    <scope>NUCLEOTIDE SEQUENCE</scope>
    <source>
        <plasmid evidence="5">fosmid 7D</plasmid>
    </source>
</reference>
<dbReference type="PANTHER" id="PTHR23359">
    <property type="entry name" value="NUCLEOTIDE KINASE"/>
    <property type="match status" value="1"/>
</dbReference>
<dbReference type="NCBIfam" id="NF001380">
    <property type="entry name" value="PRK00279.1-2"/>
    <property type="match status" value="1"/>
</dbReference>
<dbReference type="AlphaFoldDB" id="A0A0A8KXV2"/>
<dbReference type="NCBIfam" id="TIGR01351">
    <property type="entry name" value="adk"/>
    <property type="match status" value="1"/>
</dbReference>
<evidence type="ECO:0000256" key="3">
    <source>
        <dbReference type="ARBA" id="ARBA00022777"/>
    </source>
</evidence>
<keyword evidence="2" id="KW-0547">Nucleotide-binding</keyword>
<keyword evidence="3 5" id="KW-0418">Kinase</keyword>
<dbReference type="NCBIfam" id="NF001381">
    <property type="entry name" value="PRK00279.1-3"/>
    <property type="match status" value="1"/>
</dbReference>
<accession>A0A0A8KXV2</accession>
<dbReference type="FunFam" id="3.40.50.300:FF:000106">
    <property type="entry name" value="Adenylate kinase mitochondrial"/>
    <property type="match status" value="1"/>
</dbReference>
<protein>
    <submittedName>
        <fullName evidence="5">Adenylate kinase</fullName>
        <ecNumber evidence="5">2.7.4.3</ecNumber>
    </submittedName>
</protein>
<dbReference type="EMBL" id="HG796240">
    <property type="protein sequence ID" value="CDL65426.1"/>
    <property type="molecule type" value="Genomic_DNA"/>
</dbReference>
<feature type="domain" description="Adenylate kinase active site lid" evidence="4">
    <location>
        <begin position="122"/>
        <end position="157"/>
    </location>
</feature>
<gene>
    <name evidence="5" type="primary">adk</name>
    <name evidence="5" type="ORF">WWTP_pFosmid_7D_0008</name>
</gene>
<evidence type="ECO:0000256" key="2">
    <source>
        <dbReference type="ARBA" id="ARBA00022741"/>
    </source>
</evidence>
<sequence>MRIVLLGPPGAGKGTFAEQASKTLGLPHISTGDLFRAAIKNETDLGKKVKDILAQGLLVPDDLTIGLVRQRLAEPDAQAGWILDGFPRTIPQAEALQDISPVEMVLNLEVDDALILQRLTGRRICRNCGRIYHIVSMPPKKDGVCNVCGGELYTRPDDQESAIKTRLAAYREQTEPLVAWYNEKKLLVPLRGSGTPESVYSAFERILQNRG</sequence>
<organism evidence="5">
    <name type="scientific">wastewater metagenome</name>
    <dbReference type="NCBI Taxonomy" id="527639"/>
    <lineage>
        <taxon>unclassified sequences</taxon>
        <taxon>metagenomes</taxon>
        <taxon>ecological metagenomes</taxon>
    </lineage>
</organism>
<evidence type="ECO:0000256" key="1">
    <source>
        <dbReference type="ARBA" id="ARBA00022679"/>
    </source>
</evidence>
<dbReference type="PRINTS" id="PR00094">
    <property type="entry name" value="ADENYLTKNASE"/>
</dbReference>
<proteinExistence type="inferred from homology"/>
<dbReference type="PROSITE" id="PS00113">
    <property type="entry name" value="ADENYLATE_KINASE"/>
    <property type="match status" value="1"/>
</dbReference>
<dbReference type="GO" id="GO:0004017">
    <property type="term" value="F:AMP kinase activity"/>
    <property type="evidence" value="ECO:0007669"/>
    <property type="project" value="UniProtKB-EC"/>
</dbReference>
<dbReference type="HAMAP" id="MF_00235">
    <property type="entry name" value="Adenylate_kinase_Adk"/>
    <property type="match status" value="1"/>
</dbReference>
<dbReference type="SUPFAM" id="SSF52540">
    <property type="entry name" value="P-loop containing nucleoside triphosphate hydrolases"/>
    <property type="match status" value="1"/>
</dbReference>
<evidence type="ECO:0000313" key="5">
    <source>
        <dbReference type="EMBL" id="CDL65426.1"/>
    </source>
</evidence>
<dbReference type="InterPro" id="IPR007862">
    <property type="entry name" value="Adenylate_kinase_lid-dom"/>
</dbReference>
<keyword evidence="1 5" id="KW-0808">Transferase</keyword>
<dbReference type="InterPro" id="IPR000850">
    <property type="entry name" value="Adenylat/UMP-CMP_kin"/>
</dbReference>
<dbReference type="InterPro" id="IPR006259">
    <property type="entry name" value="Adenyl_kin_sub"/>
</dbReference>
<dbReference type="CDD" id="cd01428">
    <property type="entry name" value="ADK"/>
    <property type="match status" value="1"/>
</dbReference>
<dbReference type="Pfam" id="PF05191">
    <property type="entry name" value="ADK_lid"/>
    <property type="match status" value="1"/>
</dbReference>
<dbReference type="Pfam" id="PF00406">
    <property type="entry name" value="ADK"/>
    <property type="match status" value="1"/>
</dbReference>
<name>A0A0A8KXV2_9ZZZZ</name>
<dbReference type="EC" id="2.7.4.3" evidence="5"/>
<dbReference type="GO" id="GO:0005524">
    <property type="term" value="F:ATP binding"/>
    <property type="evidence" value="ECO:0007669"/>
    <property type="project" value="InterPro"/>
</dbReference>
<dbReference type="Gene3D" id="3.40.50.300">
    <property type="entry name" value="P-loop containing nucleotide triphosphate hydrolases"/>
    <property type="match status" value="1"/>
</dbReference>
<dbReference type="InterPro" id="IPR033690">
    <property type="entry name" value="Adenylat_kinase_CS"/>
</dbReference>
<geneLocation type="plasmid" evidence="5">
    <name>fosmid 7D</name>
</geneLocation>
<evidence type="ECO:0000259" key="4">
    <source>
        <dbReference type="Pfam" id="PF05191"/>
    </source>
</evidence>
<dbReference type="InterPro" id="IPR027417">
    <property type="entry name" value="P-loop_NTPase"/>
</dbReference>